<evidence type="ECO:0000313" key="3">
    <source>
        <dbReference type="Proteomes" id="UP000197098"/>
    </source>
</evidence>
<feature type="signal peptide" evidence="1">
    <location>
        <begin position="1"/>
        <end position="19"/>
    </location>
</feature>
<sequence length="132" mass="14424">MKRFFPCAVLFFTCASASAECWVVTNVQGTGAYQYNQYTIKNDGFAGKEFAINIDKKSPSVTDSLMTYTVISPTAMVGEYATELGLTLQTWQISTDRTKAFMTINRTNTNNIMQDAVAAFVGDVKGKCAAAQ</sequence>
<gene>
    <name evidence="2" type="ORF">CEW81_19660</name>
</gene>
<proteinExistence type="predicted"/>
<evidence type="ECO:0000256" key="1">
    <source>
        <dbReference type="SAM" id="SignalP"/>
    </source>
</evidence>
<feature type="chain" id="PRO_5012377030" evidence="1">
    <location>
        <begin position="20"/>
        <end position="132"/>
    </location>
</feature>
<evidence type="ECO:0000313" key="2">
    <source>
        <dbReference type="EMBL" id="ASG64605.1"/>
    </source>
</evidence>
<dbReference type="Proteomes" id="UP000197098">
    <property type="component" value="Chromosome"/>
</dbReference>
<reference evidence="2 3" key="1">
    <citation type="submission" date="2017-06" db="EMBL/GenBank/DDBJ databases">
        <title>Origin of plasmid-mediated fosfomycin resistance gene fosA3.</title>
        <authorList>
            <person name="Ito R."/>
            <person name="Pacey M.P."/>
            <person name="Doi Y."/>
        </authorList>
    </citation>
    <scope>NUCLEOTIDE SEQUENCE [LARGE SCALE GENOMIC DNA]</scope>
    <source>
        <strain evidence="2 3">YDC799</strain>
    </source>
</reference>
<accession>A0A248KLB0</accession>
<protein>
    <submittedName>
        <fullName evidence="2">Uncharacterized protein</fullName>
    </submittedName>
</protein>
<organism evidence="2 3">
    <name type="scientific">Kluyvera genomosp. 3</name>
    <dbReference type="NCBI Taxonomy" id="2774055"/>
    <lineage>
        <taxon>Bacteria</taxon>
        <taxon>Pseudomonadati</taxon>
        <taxon>Pseudomonadota</taxon>
        <taxon>Gammaproteobacteria</taxon>
        <taxon>Enterobacterales</taxon>
        <taxon>Enterobacteriaceae</taxon>
        <taxon>Kluyvera</taxon>
    </lineage>
</organism>
<keyword evidence="1" id="KW-0732">Signal</keyword>
<name>A0A248KLB0_9ENTR</name>
<dbReference type="AlphaFoldDB" id="A0A248KLB0"/>
<dbReference type="EMBL" id="CP022114">
    <property type="protein sequence ID" value="ASG64605.1"/>
    <property type="molecule type" value="Genomic_DNA"/>
</dbReference>